<feature type="domain" description="TonB-dependent receptor plug" evidence="17">
    <location>
        <begin position="81"/>
        <end position="195"/>
    </location>
</feature>
<dbReference type="PANTHER" id="PTHR32552">
    <property type="entry name" value="FERRICHROME IRON RECEPTOR-RELATED"/>
    <property type="match status" value="1"/>
</dbReference>
<keyword evidence="11 12" id="KW-0998">Cell outer membrane</keyword>
<evidence type="ECO:0000256" key="4">
    <source>
        <dbReference type="ARBA" id="ARBA00022496"/>
    </source>
</evidence>
<dbReference type="SUPFAM" id="SSF56935">
    <property type="entry name" value="Porins"/>
    <property type="match status" value="1"/>
</dbReference>
<evidence type="ECO:0000256" key="14">
    <source>
        <dbReference type="PROSITE-ProRule" id="PRU10144"/>
    </source>
</evidence>
<organism evidence="18 19">
    <name type="scientific">Serratia quinivorans</name>
    <dbReference type="NCBI Taxonomy" id="137545"/>
    <lineage>
        <taxon>Bacteria</taxon>
        <taxon>Pseudomonadati</taxon>
        <taxon>Pseudomonadota</taxon>
        <taxon>Gammaproteobacteria</taxon>
        <taxon>Enterobacterales</taxon>
        <taxon>Yersiniaceae</taxon>
        <taxon>Serratia</taxon>
    </lineage>
</organism>
<proteinExistence type="inferred from homology"/>
<keyword evidence="7" id="KW-0408">Iron</keyword>
<dbReference type="PROSITE" id="PS52016">
    <property type="entry name" value="TONB_DEPENDENT_REC_3"/>
    <property type="match status" value="1"/>
</dbReference>
<evidence type="ECO:0000256" key="7">
    <source>
        <dbReference type="ARBA" id="ARBA00023004"/>
    </source>
</evidence>
<dbReference type="Gene3D" id="2.40.170.20">
    <property type="entry name" value="TonB-dependent receptor, beta-barrel domain"/>
    <property type="match status" value="1"/>
</dbReference>
<dbReference type="RefSeq" id="WP_012005418.1">
    <property type="nucleotide sequence ID" value="NZ_CAMIRW010000019.1"/>
</dbReference>
<dbReference type="InterPro" id="IPR010916">
    <property type="entry name" value="TonB_box_CS"/>
</dbReference>
<keyword evidence="10 12" id="KW-0472">Membrane</keyword>
<evidence type="ECO:0000256" key="15">
    <source>
        <dbReference type="RuleBase" id="RU003357"/>
    </source>
</evidence>
<comment type="similarity">
    <text evidence="12 15">Belongs to the TonB-dependent receptor family.</text>
</comment>
<dbReference type="AlphaFoldDB" id="A0A2X2GYU4"/>
<dbReference type="InterPro" id="IPR039426">
    <property type="entry name" value="TonB-dep_rcpt-like"/>
</dbReference>
<dbReference type="PROSITE" id="PS01156">
    <property type="entry name" value="TONB_DEPENDENT_REC_2"/>
    <property type="match status" value="1"/>
</dbReference>
<evidence type="ECO:0000256" key="9">
    <source>
        <dbReference type="ARBA" id="ARBA00023077"/>
    </source>
</evidence>
<feature type="short sequence motif" description="TonB C-terminal box" evidence="14">
    <location>
        <begin position="690"/>
        <end position="707"/>
    </location>
</feature>
<gene>
    <name evidence="18" type="ORF">NCTC11544_01336</name>
</gene>
<dbReference type="InterPro" id="IPR000531">
    <property type="entry name" value="Beta-barrel_TonB"/>
</dbReference>
<keyword evidence="5 12" id="KW-0812">Transmembrane</keyword>
<dbReference type="Pfam" id="PF00593">
    <property type="entry name" value="TonB_dep_Rec_b-barrel"/>
    <property type="match status" value="1"/>
</dbReference>
<dbReference type="Proteomes" id="UP000255529">
    <property type="component" value="Unassembled WGS sequence"/>
</dbReference>
<evidence type="ECO:0000313" key="18">
    <source>
        <dbReference type="EMBL" id="SUI52491.1"/>
    </source>
</evidence>
<dbReference type="GO" id="GO:0006826">
    <property type="term" value="P:iron ion transport"/>
    <property type="evidence" value="ECO:0007669"/>
    <property type="project" value="UniProtKB-KW"/>
</dbReference>
<dbReference type="InterPro" id="IPR010917">
    <property type="entry name" value="TonB_rcpt_CS"/>
</dbReference>
<name>A0A2X2GYU4_9GAMM</name>
<evidence type="ECO:0000256" key="13">
    <source>
        <dbReference type="PROSITE-ProRule" id="PRU10143"/>
    </source>
</evidence>
<evidence type="ECO:0000313" key="19">
    <source>
        <dbReference type="Proteomes" id="UP000255529"/>
    </source>
</evidence>
<evidence type="ECO:0000259" key="17">
    <source>
        <dbReference type="Pfam" id="PF07715"/>
    </source>
</evidence>
<keyword evidence="8" id="KW-0406">Ion transport</keyword>
<dbReference type="InterPro" id="IPR036942">
    <property type="entry name" value="Beta-barrel_TonB_sf"/>
</dbReference>
<keyword evidence="4" id="KW-0410">Iron transport</keyword>
<evidence type="ECO:0000259" key="16">
    <source>
        <dbReference type="Pfam" id="PF00593"/>
    </source>
</evidence>
<keyword evidence="18" id="KW-0675">Receptor</keyword>
<evidence type="ECO:0000256" key="12">
    <source>
        <dbReference type="PROSITE-ProRule" id="PRU01360"/>
    </source>
</evidence>
<dbReference type="Pfam" id="PF07715">
    <property type="entry name" value="Plug"/>
    <property type="match status" value="1"/>
</dbReference>
<feature type="domain" description="TonB-dependent receptor-like beta-barrel" evidence="16">
    <location>
        <begin position="313"/>
        <end position="674"/>
    </location>
</feature>
<comment type="subcellular location">
    <subcellularLocation>
        <location evidence="1 12">Cell outer membrane</location>
        <topology evidence="1 12">Multi-pass membrane protein</topology>
    </subcellularLocation>
</comment>
<evidence type="ECO:0000256" key="10">
    <source>
        <dbReference type="ARBA" id="ARBA00023136"/>
    </source>
</evidence>
<dbReference type="PROSITE" id="PS00430">
    <property type="entry name" value="TONB_DEPENDENT_REC_1"/>
    <property type="match status" value="1"/>
</dbReference>
<dbReference type="InterPro" id="IPR012910">
    <property type="entry name" value="Plug_dom"/>
</dbReference>
<dbReference type="GeneID" id="74949199"/>
<keyword evidence="9 13" id="KW-0798">TonB box</keyword>
<dbReference type="GO" id="GO:0009279">
    <property type="term" value="C:cell outer membrane"/>
    <property type="evidence" value="ECO:0007669"/>
    <property type="project" value="UniProtKB-SubCell"/>
</dbReference>
<evidence type="ECO:0000256" key="8">
    <source>
        <dbReference type="ARBA" id="ARBA00023065"/>
    </source>
</evidence>
<reference evidence="18 19" key="1">
    <citation type="submission" date="2018-06" db="EMBL/GenBank/DDBJ databases">
        <authorList>
            <consortium name="Pathogen Informatics"/>
            <person name="Doyle S."/>
        </authorList>
    </citation>
    <scope>NUCLEOTIDE SEQUENCE [LARGE SCALE GENOMIC DNA]</scope>
    <source>
        <strain evidence="18 19">NCTC11544</strain>
    </source>
</reference>
<evidence type="ECO:0000256" key="1">
    <source>
        <dbReference type="ARBA" id="ARBA00004571"/>
    </source>
</evidence>
<sequence>MSKHSAAQRHKIVGNKEKAGLQVIGAFSSLFLGLCSLSVGSVNAAAVDEKVQETADSKRNDNWQDSESLLVTGEKIKRSIFDTGSSVQVFDSERIASMPNALQVPDLLRMTANVMDVGIGNDLPTVRGIDGSGPNTGANAFLSGTRPRLNLSLDGRSLTYNEQAYGPQSLWDLDRVEVFLGPQSYIQGRNAIAGAIVMASKDPTFDWESAFKGGAGNQHSSQLSAMVSGPLVEDQLAFRVSVDRQRRRSDVDLPAYEPVGDPREVEATTARAKLLFNPAGMRELTTKLTFNHFGSTSPQNESLNPLVHPTSLRHDPRRAVFKSNTNSGVWDLAWEQSDSLTLENRVIYTDFNINRPTAYALPYADIGGKEVHVEPVARFGGPGSRLHGLAGLRYFHAKQDEFVNIFGGSTFKDKTDTNSVFAELTYAITPQVDLTAASRLEREHRQRTGGSKAVRIDFDETYDVFLPKLDLAWKPTDTQTYGAKVARGYNAGGAGITIGTPVVNYTYGSEYVWNYELYTRHHLKDANVILTSNIFYNDYKDMQLPYSLGPNSSVIRNADKVETYGAEMGATWQPRWDFELFTNVGLLKTKIKKFSGSGVDGHELARAPAYTANMGAKYQLMAGLELSGNVAFSDSYYSQYDNDSRGRIGSYWSANTQLAYTFAYGRATLYAQNLFDSERRVMVSGNDVYTATQQRPRMIGAALELTF</sequence>
<dbReference type="PANTHER" id="PTHR32552:SF81">
    <property type="entry name" value="TONB-DEPENDENT OUTER MEMBRANE RECEPTOR"/>
    <property type="match status" value="1"/>
</dbReference>
<evidence type="ECO:0000256" key="5">
    <source>
        <dbReference type="ARBA" id="ARBA00022692"/>
    </source>
</evidence>
<accession>A0A2X2GYU4</accession>
<evidence type="ECO:0000256" key="3">
    <source>
        <dbReference type="ARBA" id="ARBA00022452"/>
    </source>
</evidence>
<evidence type="ECO:0000256" key="6">
    <source>
        <dbReference type="ARBA" id="ARBA00022729"/>
    </source>
</evidence>
<keyword evidence="6" id="KW-0732">Signal</keyword>
<feature type="short sequence motif" description="TonB box" evidence="13">
    <location>
        <begin position="68"/>
        <end position="74"/>
    </location>
</feature>
<evidence type="ECO:0000256" key="2">
    <source>
        <dbReference type="ARBA" id="ARBA00022448"/>
    </source>
</evidence>
<dbReference type="EMBL" id="UGYN01000002">
    <property type="protein sequence ID" value="SUI52491.1"/>
    <property type="molecule type" value="Genomic_DNA"/>
</dbReference>
<keyword evidence="2 12" id="KW-0813">Transport</keyword>
<evidence type="ECO:0000256" key="11">
    <source>
        <dbReference type="ARBA" id="ARBA00023237"/>
    </source>
</evidence>
<keyword evidence="3 12" id="KW-1134">Transmembrane beta strand</keyword>
<protein>
    <submittedName>
        <fullName evidence="18">Bifunctional enterobactin receptor/adhesin protein</fullName>
    </submittedName>
</protein>